<comment type="caution">
    <text evidence="1">The sequence shown here is derived from an EMBL/GenBank/DDBJ whole genome shotgun (WGS) entry which is preliminary data.</text>
</comment>
<proteinExistence type="predicted"/>
<protein>
    <submittedName>
        <fullName evidence="1">Uncharacterized protein</fullName>
    </submittedName>
</protein>
<evidence type="ECO:0000313" key="1">
    <source>
        <dbReference type="EMBL" id="OAP16727.1"/>
    </source>
</evidence>
<organism evidence="1 2">
    <name type="scientific">Arabidopsis thaliana</name>
    <name type="common">Mouse-ear cress</name>
    <dbReference type="NCBI Taxonomy" id="3702"/>
    <lineage>
        <taxon>Eukaryota</taxon>
        <taxon>Viridiplantae</taxon>
        <taxon>Streptophyta</taxon>
        <taxon>Embryophyta</taxon>
        <taxon>Tracheophyta</taxon>
        <taxon>Spermatophyta</taxon>
        <taxon>Magnoliopsida</taxon>
        <taxon>eudicotyledons</taxon>
        <taxon>Gunneridae</taxon>
        <taxon>Pentapetalae</taxon>
        <taxon>rosids</taxon>
        <taxon>malvids</taxon>
        <taxon>Brassicales</taxon>
        <taxon>Brassicaceae</taxon>
        <taxon>Camelineae</taxon>
        <taxon>Arabidopsis</taxon>
    </lineage>
</organism>
<name>A0A178WE86_ARATH</name>
<dbReference type="AlphaFoldDB" id="A0A178WE86"/>
<dbReference type="EMBL" id="LUHQ01000001">
    <property type="protein sequence ID" value="OAP16727.1"/>
    <property type="molecule type" value="Genomic_DNA"/>
</dbReference>
<sequence length="54" mass="6312">MRDDDVVRYHWSVGFNKTSKKKKRERNPNIISFPPTLSLSLSLFFAETCDADCF</sequence>
<evidence type="ECO:0000313" key="2">
    <source>
        <dbReference type="Proteomes" id="UP000078284"/>
    </source>
</evidence>
<gene>
    <name evidence="1" type="ordered locus">AXX17_At1g31690</name>
</gene>
<dbReference type="Proteomes" id="UP000078284">
    <property type="component" value="Chromosome 1"/>
</dbReference>
<reference evidence="2" key="1">
    <citation type="journal article" date="2016" name="Proc. Natl. Acad. Sci. U.S.A.">
        <title>Chromosome-level assembly of Arabidopsis thaliana Ler reveals the extent of translocation and inversion polymorphisms.</title>
        <authorList>
            <person name="Zapata L."/>
            <person name="Ding J."/>
            <person name="Willing E.M."/>
            <person name="Hartwig B."/>
            <person name="Bezdan D."/>
            <person name="Jiao W.B."/>
            <person name="Patel V."/>
            <person name="Velikkakam James G."/>
            <person name="Koornneef M."/>
            <person name="Ossowski S."/>
            <person name="Schneeberger K."/>
        </authorList>
    </citation>
    <scope>NUCLEOTIDE SEQUENCE [LARGE SCALE GENOMIC DNA]</scope>
    <source>
        <strain evidence="2">cv. Landsberg erecta</strain>
    </source>
</reference>
<accession>A0A178WE86</accession>